<keyword evidence="1" id="KW-0479">Metal-binding</keyword>
<dbReference type="Proteomes" id="UP000726105">
    <property type="component" value="Unassembled WGS sequence"/>
</dbReference>
<sequence>MVEMTRVDAVREIAAGYAAQRGPLLPVLHAVQDRFGAIERGDLVAVADVLNLSIADVHGVMTFFHDFRAAPPPTHVVAICRGEACQSVGAERLMADVRADLQEASDVEVHEVFCLGNCALGPSGTVDGRLFGHLTASRVGASLPGRSS</sequence>
<protein>
    <submittedName>
        <fullName evidence="4">NAD(P)H-dependent oxidoreductase subunit E</fullName>
    </submittedName>
</protein>
<dbReference type="PANTHER" id="PTHR43342:SF1">
    <property type="entry name" value="BIFURCATING [FEFE] HYDROGENASE GAMMA SUBUNIT"/>
    <property type="match status" value="1"/>
</dbReference>
<dbReference type="GO" id="GO:0051536">
    <property type="term" value="F:iron-sulfur cluster binding"/>
    <property type="evidence" value="ECO:0007669"/>
    <property type="project" value="UniProtKB-KW"/>
</dbReference>
<dbReference type="Gene3D" id="3.40.30.10">
    <property type="entry name" value="Glutaredoxin"/>
    <property type="match status" value="1"/>
</dbReference>
<proteinExistence type="predicted"/>
<dbReference type="EMBL" id="JADJIB010000002">
    <property type="protein sequence ID" value="MBK7272763.1"/>
    <property type="molecule type" value="Genomic_DNA"/>
</dbReference>
<organism evidence="4 5">
    <name type="scientific">Candidatus Phosphoribacter hodrii</name>
    <dbReference type="NCBI Taxonomy" id="2953743"/>
    <lineage>
        <taxon>Bacteria</taxon>
        <taxon>Bacillati</taxon>
        <taxon>Actinomycetota</taxon>
        <taxon>Actinomycetes</taxon>
        <taxon>Micrococcales</taxon>
        <taxon>Dermatophilaceae</taxon>
        <taxon>Candidatus Phosphoribacter</taxon>
    </lineage>
</organism>
<comment type="caution">
    <text evidence="4">The sequence shown here is derived from an EMBL/GenBank/DDBJ whole genome shotgun (WGS) entry which is preliminary data.</text>
</comment>
<dbReference type="InterPro" id="IPR041921">
    <property type="entry name" value="NuoE_N"/>
</dbReference>
<dbReference type="Gene3D" id="1.10.10.1590">
    <property type="entry name" value="NADH-quinone oxidoreductase subunit E"/>
    <property type="match status" value="1"/>
</dbReference>
<evidence type="ECO:0000313" key="5">
    <source>
        <dbReference type="Proteomes" id="UP000726105"/>
    </source>
</evidence>
<dbReference type="Pfam" id="PF01257">
    <property type="entry name" value="2Fe-2S_thioredx"/>
    <property type="match status" value="1"/>
</dbReference>
<dbReference type="InterPro" id="IPR028431">
    <property type="entry name" value="NADP_DH_HndA-like"/>
</dbReference>
<gene>
    <name evidence="4" type="ORF">IPI13_06190</name>
</gene>
<evidence type="ECO:0000256" key="3">
    <source>
        <dbReference type="ARBA" id="ARBA00023014"/>
    </source>
</evidence>
<dbReference type="GO" id="GO:0046872">
    <property type="term" value="F:metal ion binding"/>
    <property type="evidence" value="ECO:0007669"/>
    <property type="project" value="UniProtKB-KW"/>
</dbReference>
<reference evidence="4 5" key="1">
    <citation type="submission" date="2020-10" db="EMBL/GenBank/DDBJ databases">
        <title>Connecting structure to function with the recovery of over 1000 high-quality activated sludge metagenome-assembled genomes encoding full-length rRNA genes using long-read sequencing.</title>
        <authorList>
            <person name="Singleton C.M."/>
            <person name="Petriglieri F."/>
            <person name="Kristensen J.M."/>
            <person name="Kirkegaard R.H."/>
            <person name="Michaelsen T.Y."/>
            <person name="Andersen M.H."/>
            <person name="Karst S.M."/>
            <person name="Dueholm M.S."/>
            <person name="Nielsen P.H."/>
            <person name="Albertsen M."/>
        </authorList>
    </citation>
    <scope>NUCLEOTIDE SEQUENCE [LARGE SCALE GENOMIC DNA]</scope>
    <source>
        <strain evidence="4">Ega_18-Q3-R5-49_MAXAC.001</strain>
    </source>
</reference>
<accession>A0A935IU00</accession>
<dbReference type="SUPFAM" id="SSF52833">
    <property type="entry name" value="Thioredoxin-like"/>
    <property type="match status" value="1"/>
</dbReference>
<evidence type="ECO:0000256" key="1">
    <source>
        <dbReference type="ARBA" id="ARBA00022723"/>
    </source>
</evidence>
<evidence type="ECO:0000313" key="4">
    <source>
        <dbReference type="EMBL" id="MBK7272763.1"/>
    </source>
</evidence>
<dbReference type="PANTHER" id="PTHR43342">
    <property type="entry name" value="NADH-QUINONE OXIDOREDUCTASE, E SUBUNIT"/>
    <property type="match status" value="1"/>
</dbReference>
<dbReference type="AlphaFoldDB" id="A0A935IU00"/>
<keyword evidence="2" id="KW-0408">Iron</keyword>
<evidence type="ECO:0000256" key="2">
    <source>
        <dbReference type="ARBA" id="ARBA00023004"/>
    </source>
</evidence>
<keyword evidence="3" id="KW-0411">Iron-sulfur</keyword>
<name>A0A935IU00_9MICO</name>
<dbReference type="InterPro" id="IPR036249">
    <property type="entry name" value="Thioredoxin-like_sf"/>
</dbReference>